<evidence type="ECO:0000313" key="1">
    <source>
        <dbReference type="Proteomes" id="UP000887580"/>
    </source>
</evidence>
<proteinExistence type="predicted"/>
<organism evidence="1 2">
    <name type="scientific">Panagrolaimus sp. PS1159</name>
    <dbReference type="NCBI Taxonomy" id="55785"/>
    <lineage>
        <taxon>Eukaryota</taxon>
        <taxon>Metazoa</taxon>
        <taxon>Ecdysozoa</taxon>
        <taxon>Nematoda</taxon>
        <taxon>Chromadorea</taxon>
        <taxon>Rhabditida</taxon>
        <taxon>Tylenchina</taxon>
        <taxon>Panagrolaimomorpha</taxon>
        <taxon>Panagrolaimoidea</taxon>
        <taxon>Panagrolaimidae</taxon>
        <taxon>Panagrolaimus</taxon>
    </lineage>
</organism>
<dbReference type="Proteomes" id="UP000887580">
    <property type="component" value="Unplaced"/>
</dbReference>
<sequence length="129" mass="15432">MKTFSSIQNLNFKVNYSFGCGTFPDIPDKTIIHFHFDNKTIIHFHFDSFNSFITERNLLFKIPGGKWCNFPPKITYFVVNWEEATNVDQLKATFAEFEFDENEKEYVCFRQNIETWMPKSTVFEIRFVK</sequence>
<evidence type="ECO:0000313" key="2">
    <source>
        <dbReference type="WBParaSite" id="PS1159_v2.g22740.t1"/>
    </source>
</evidence>
<reference evidence="2" key="1">
    <citation type="submission" date="2022-11" db="UniProtKB">
        <authorList>
            <consortium name="WormBaseParasite"/>
        </authorList>
    </citation>
    <scope>IDENTIFICATION</scope>
</reference>
<accession>A0AC35G0R6</accession>
<protein>
    <submittedName>
        <fullName evidence="2">AraC family transcriptional regulator</fullName>
    </submittedName>
</protein>
<name>A0AC35G0R6_9BILA</name>
<dbReference type="WBParaSite" id="PS1159_v2.g22740.t1">
    <property type="protein sequence ID" value="PS1159_v2.g22740.t1"/>
    <property type="gene ID" value="PS1159_v2.g22740"/>
</dbReference>